<comment type="function">
    <text evidence="1">Mitochondrial intermembrane chaperone that participates in the import and insertion of some multi-pass transmembrane proteins into the mitochondrial inner membrane. Also required for the transfer of beta-barrel precursors from the TOM complex to the sorting and assembly machinery (SAM complex) of the outer membrane. Acts as a chaperone-like protein that protects the hydrophobic precursors from aggregation and guide them through the mitochondrial intermembrane space.</text>
</comment>
<keyword evidence="1" id="KW-1015">Disulfide bond</keyword>
<keyword evidence="1" id="KW-0496">Mitochondrion</keyword>
<comment type="domain">
    <text evidence="1">The twin CX3C motif contains 4 conserved Cys residues that form 2 disulfide bonds in the mitochondrial intermembrane space.</text>
</comment>
<evidence type="ECO:0000256" key="2">
    <source>
        <dbReference type="SAM" id="MobiDB-lite"/>
    </source>
</evidence>
<keyword evidence="1" id="KW-0653">Protein transport</keyword>
<dbReference type="EMBL" id="GDRN01091142">
    <property type="protein sequence ID" value="JAI60323.1"/>
    <property type="molecule type" value="Transcribed_RNA"/>
</dbReference>
<dbReference type="Pfam" id="PF02953">
    <property type="entry name" value="zf-Tim10_DDP"/>
    <property type="match status" value="1"/>
</dbReference>
<feature type="compositionally biased region" description="Polar residues" evidence="2">
    <location>
        <begin position="7"/>
        <end position="25"/>
    </location>
</feature>
<dbReference type="InterPro" id="IPR004217">
    <property type="entry name" value="Tim10-like"/>
</dbReference>
<sequence length="135" mass="14492">MGWFFGDSSSDSPQTESHTSSFDENLSTDSSFSSFDTSSLSSGLDSSSIGSGHSGGGKDSELQSFLMMEQQKAQMQAMIHKMNEVCWEVCVGAPGSRLDARTETCISNCVDRFIDSSLFITNRFAQLLAKSGGGM</sequence>
<keyword evidence="1" id="KW-0472">Membrane</keyword>
<comment type="similarity">
    <text evidence="1">Belongs to the small Tim family.</text>
</comment>
<dbReference type="GO" id="GO:0015031">
    <property type="term" value="P:protein transport"/>
    <property type="evidence" value="ECO:0007669"/>
    <property type="project" value="UniProtKB-KW"/>
</dbReference>
<reference evidence="4" key="1">
    <citation type="submission" date="2015-09" db="EMBL/GenBank/DDBJ databases">
        <title>Scylla olivacea transcriptome.</title>
        <authorList>
            <person name="Ikhwanuddin M."/>
        </authorList>
    </citation>
    <scope>NUCLEOTIDE SEQUENCE</scope>
</reference>
<keyword evidence="1" id="KW-0143">Chaperone</keyword>
<keyword evidence="1" id="KW-0811">Translocation</keyword>
<dbReference type="Gene3D" id="1.10.287.810">
    <property type="entry name" value="Mitochondrial import inner membrane translocase subunit tim13 like domains"/>
    <property type="match status" value="1"/>
</dbReference>
<keyword evidence="1" id="KW-0999">Mitochondrion inner membrane</keyword>
<comment type="subunit">
    <text evidence="1">Heterohexamer.</text>
</comment>
<evidence type="ECO:0000256" key="1">
    <source>
        <dbReference type="RuleBase" id="RU367043"/>
    </source>
</evidence>
<name>A0A0P4VWN1_SCYOL</name>
<feature type="compositionally biased region" description="Low complexity" evidence="2">
    <location>
        <begin position="27"/>
        <end position="51"/>
    </location>
</feature>
<keyword evidence="1" id="KW-0813">Transport</keyword>
<protein>
    <recommendedName>
        <fullName evidence="1">Mitochondrial import inner membrane translocase subunit</fullName>
    </recommendedName>
</protein>
<evidence type="ECO:0000259" key="3">
    <source>
        <dbReference type="Pfam" id="PF02953"/>
    </source>
</evidence>
<dbReference type="SUPFAM" id="SSF144122">
    <property type="entry name" value="Tim10-like"/>
    <property type="match status" value="1"/>
</dbReference>
<feature type="domain" description="Tim10-like" evidence="3">
    <location>
        <begin position="65"/>
        <end position="126"/>
    </location>
</feature>
<organism evidence="4">
    <name type="scientific">Scylla olivacea</name>
    <name type="common">Orange mud crab</name>
    <name type="synonym">Cancer olivacea</name>
    <dbReference type="NCBI Taxonomy" id="85551"/>
    <lineage>
        <taxon>Eukaryota</taxon>
        <taxon>Metazoa</taxon>
        <taxon>Ecdysozoa</taxon>
        <taxon>Arthropoda</taxon>
        <taxon>Crustacea</taxon>
        <taxon>Multicrustacea</taxon>
        <taxon>Malacostraca</taxon>
        <taxon>Eumalacostraca</taxon>
        <taxon>Eucarida</taxon>
        <taxon>Decapoda</taxon>
        <taxon>Pleocyemata</taxon>
        <taxon>Brachyura</taxon>
        <taxon>Eubrachyura</taxon>
        <taxon>Portunoidea</taxon>
        <taxon>Portunidae</taxon>
        <taxon>Portuninae</taxon>
        <taxon>Scylla</taxon>
    </lineage>
</organism>
<comment type="subcellular location">
    <subcellularLocation>
        <location evidence="1">Mitochondrion inner membrane</location>
        <topology evidence="1">Peripheral membrane protein</topology>
        <orientation evidence="1">Intermembrane side</orientation>
    </subcellularLocation>
</comment>
<dbReference type="InterPro" id="IPR035427">
    <property type="entry name" value="Tim10-like_dom_sf"/>
</dbReference>
<dbReference type="AlphaFoldDB" id="A0A0P4VWN1"/>
<accession>A0A0P4VWN1</accession>
<feature type="region of interest" description="Disordered" evidence="2">
    <location>
        <begin position="1"/>
        <end position="63"/>
    </location>
</feature>
<dbReference type="GO" id="GO:0005743">
    <property type="term" value="C:mitochondrial inner membrane"/>
    <property type="evidence" value="ECO:0007669"/>
    <property type="project" value="UniProtKB-SubCell"/>
</dbReference>
<proteinExistence type="inferred from homology"/>
<evidence type="ECO:0000313" key="4">
    <source>
        <dbReference type="EMBL" id="JAI60323.1"/>
    </source>
</evidence>